<gene>
    <name evidence="1" type="ORF">T03_7968</name>
</gene>
<comment type="caution">
    <text evidence="1">The sequence shown here is derived from an EMBL/GenBank/DDBJ whole genome shotgun (WGS) entry which is preliminary data.</text>
</comment>
<dbReference type="AlphaFoldDB" id="A0A0V0YQK6"/>
<dbReference type="Proteomes" id="UP000054653">
    <property type="component" value="Unassembled WGS sequence"/>
</dbReference>
<evidence type="ECO:0000313" key="2">
    <source>
        <dbReference type="Proteomes" id="UP000054653"/>
    </source>
</evidence>
<name>A0A0V0YQK6_TRIBR</name>
<evidence type="ECO:0000313" key="1">
    <source>
        <dbReference type="EMBL" id="KRY02408.1"/>
    </source>
</evidence>
<dbReference type="EMBL" id="JYDI01007584">
    <property type="protein sequence ID" value="KRY02408.1"/>
    <property type="molecule type" value="Genomic_DNA"/>
</dbReference>
<sequence>MCSAILCSPWAKHVKCNILGNKTLRAPAAFFIYGAVSQASEDVNS</sequence>
<proteinExistence type="predicted"/>
<keyword evidence="2" id="KW-1185">Reference proteome</keyword>
<protein>
    <submittedName>
        <fullName evidence="1">Uncharacterized protein</fullName>
    </submittedName>
</protein>
<accession>A0A0V0YQK6</accession>
<reference evidence="1 2" key="1">
    <citation type="submission" date="2015-01" db="EMBL/GenBank/DDBJ databases">
        <title>Evolution of Trichinella species and genotypes.</title>
        <authorList>
            <person name="Korhonen P.K."/>
            <person name="Edoardo P."/>
            <person name="Giuseppe L.R."/>
            <person name="Gasser R.B."/>
        </authorList>
    </citation>
    <scope>NUCLEOTIDE SEQUENCE [LARGE SCALE GENOMIC DNA]</scope>
    <source>
        <strain evidence="1">ISS120</strain>
    </source>
</reference>
<organism evidence="1 2">
    <name type="scientific">Trichinella britovi</name>
    <name type="common">Parasitic roundworm</name>
    <dbReference type="NCBI Taxonomy" id="45882"/>
    <lineage>
        <taxon>Eukaryota</taxon>
        <taxon>Metazoa</taxon>
        <taxon>Ecdysozoa</taxon>
        <taxon>Nematoda</taxon>
        <taxon>Enoplea</taxon>
        <taxon>Dorylaimia</taxon>
        <taxon>Trichinellida</taxon>
        <taxon>Trichinellidae</taxon>
        <taxon>Trichinella</taxon>
    </lineage>
</organism>